<dbReference type="AlphaFoldDB" id="A0A5J5N709"/>
<organism evidence="7 8">
    <name type="scientific">Muntiacus reevesi</name>
    <name type="common">Reeves' muntjac</name>
    <name type="synonym">Cervus reevesi</name>
    <dbReference type="NCBI Taxonomy" id="9886"/>
    <lineage>
        <taxon>Eukaryota</taxon>
        <taxon>Metazoa</taxon>
        <taxon>Chordata</taxon>
        <taxon>Craniata</taxon>
        <taxon>Vertebrata</taxon>
        <taxon>Euteleostomi</taxon>
        <taxon>Mammalia</taxon>
        <taxon>Eutheria</taxon>
        <taxon>Laurasiatheria</taxon>
        <taxon>Artiodactyla</taxon>
        <taxon>Ruminantia</taxon>
        <taxon>Pecora</taxon>
        <taxon>Cervidae</taxon>
        <taxon>Muntiacinae</taxon>
        <taxon>Muntiacus</taxon>
    </lineage>
</organism>
<comment type="subcellular location">
    <subcellularLocation>
        <location evidence="1">Mitochondrion</location>
    </subcellularLocation>
</comment>
<evidence type="ECO:0000256" key="5">
    <source>
        <dbReference type="ARBA" id="ARBA00023128"/>
    </source>
</evidence>
<keyword evidence="8" id="KW-1185">Reference proteome</keyword>
<gene>
    <name evidence="7" type="ORF">FD755_002938</name>
</gene>
<reference evidence="7 8" key="1">
    <citation type="submission" date="2019-06" db="EMBL/GenBank/DDBJ databases">
        <title>Discovery of a novel chromosome fission-fusion reversal in muntjac.</title>
        <authorList>
            <person name="Mudd A.B."/>
            <person name="Bredeson J.V."/>
            <person name="Baum R."/>
            <person name="Hockemeyer D."/>
            <person name="Rokhsar D.S."/>
        </authorList>
    </citation>
    <scope>NUCLEOTIDE SEQUENCE [LARGE SCALE GENOMIC DNA]</scope>
    <source>
        <strain evidence="7">UCam_UCB_Mr</strain>
        <tissue evidence="7">Fibroblast cell line</tissue>
    </source>
</reference>
<evidence type="ECO:0000256" key="3">
    <source>
        <dbReference type="ARBA" id="ARBA00022946"/>
    </source>
</evidence>
<dbReference type="Pfam" id="PF14955">
    <property type="entry name" value="MRP-S24"/>
    <property type="match status" value="1"/>
</dbReference>
<dbReference type="Proteomes" id="UP000326062">
    <property type="component" value="Chromosome 1"/>
</dbReference>
<dbReference type="GO" id="GO:1990904">
    <property type="term" value="C:ribonucleoprotein complex"/>
    <property type="evidence" value="ECO:0007669"/>
    <property type="project" value="UniProtKB-KW"/>
</dbReference>
<keyword evidence="5" id="KW-0496">Mitochondrion</keyword>
<evidence type="ECO:0000313" key="8">
    <source>
        <dbReference type="Proteomes" id="UP000326062"/>
    </source>
</evidence>
<dbReference type="PANTHER" id="PTHR21244:SF1">
    <property type="entry name" value="SMALL RIBOSOMAL SUBUNIT PROTEIN US3M"/>
    <property type="match status" value="1"/>
</dbReference>
<dbReference type="GO" id="GO:0006412">
    <property type="term" value="P:translation"/>
    <property type="evidence" value="ECO:0007669"/>
    <property type="project" value="TreeGrafter"/>
</dbReference>
<sequence length="141" mass="16485">MVLLGGGEGSPRWQRPCVSRKWKLRGLWPALRHAPRYITHRENWPSLHTERTVEDVFLHQFVIGIFPACPANQLILKLRASQVEICDLGRPHKFYFLVGYGETLSHFYKCPVPLQTVPSKVVYIYDNCLWGWVGGRWRRQV</sequence>
<evidence type="ECO:0000256" key="6">
    <source>
        <dbReference type="ARBA" id="ARBA00023274"/>
    </source>
</evidence>
<evidence type="ECO:0000313" key="7">
    <source>
        <dbReference type="EMBL" id="KAB0387982.1"/>
    </source>
</evidence>
<evidence type="ECO:0000256" key="4">
    <source>
        <dbReference type="ARBA" id="ARBA00022980"/>
    </source>
</evidence>
<dbReference type="PANTHER" id="PTHR21244">
    <property type="entry name" value="MITOCHONDRIAL 28S RIBOSOMAL PROTEIN S24"/>
    <property type="match status" value="1"/>
</dbReference>
<dbReference type="EMBL" id="VCEB01000001">
    <property type="protein sequence ID" value="KAB0387982.1"/>
    <property type="molecule type" value="Genomic_DNA"/>
</dbReference>
<dbReference type="GO" id="GO:0005739">
    <property type="term" value="C:mitochondrion"/>
    <property type="evidence" value="ECO:0007669"/>
    <property type="project" value="UniProtKB-SubCell"/>
</dbReference>
<dbReference type="GO" id="GO:0005840">
    <property type="term" value="C:ribosome"/>
    <property type="evidence" value="ECO:0007669"/>
    <property type="project" value="UniProtKB-KW"/>
</dbReference>
<accession>A0A5J5N709</accession>
<protein>
    <submittedName>
        <fullName evidence="7">Uncharacterized protein</fullName>
    </submittedName>
</protein>
<keyword evidence="6" id="KW-0687">Ribonucleoprotein</keyword>
<keyword evidence="4" id="KW-0689">Ribosomal protein</keyword>
<evidence type="ECO:0000256" key="2">
    <source>
        <dbReference type="ARBA" id="ARBA00010761"/>
    </source>
</evidence>
<proteinExistence type="inferred from homology"/>
<comment type="caution">
    <text evidence="7">The sequence shown here is derived from an EMBL/GenBank/DDBJ whole genome shotgun (WGS) entry which is preliminary data.</text>
</comment>
<name>A0A5J5N709_MUNRE</name>
<comment type="similarity">
    <text evidence="2">Belongs to the universal ribosomal protein uS3 family.</text>
</comment>
<keyword evidence="3" id="KW-0809">Transit peptide</keyword>
<evidence type="ECO:0000256" key="1">
    <source>
        <dbReference type="ARBA" id="ARBA00004173"/>
    </source>
</evidence>
<dbReference type="InterPro" id="IPR026146">
    <property type="entry name" value="Ribosomal_uS3m"/>
</dbReference>